<evidence type="ECO:0000256" key="3">
    <source>
        <dbReference type="ARBA" id="ARBA00022692"/>
    </source>
</evidence>
<dbReference type="GO" id="GO:0006612">
    <property type="term" value="P:protein targeting to membrane"/>
    <property type="evidence" value="ECO:0007669"/>
    <property type="project" value="TreeGrafter"/>
</dbReference>
<feature type="domain" description="Palmitoyltransferase DHHC" evidence="13">
    <location>
        <begin position="280"/>
        <end position="412"/>
    </location>
</feature>
<evidence type="ECO:0000256" key="7">
    <source>
        <dbReference type="ARBA" id="ARBA00023288"/>
    </source>
</evidence>
<evidence type="ECO:0000313" key="14">
    <source>
        <dbReference type="EMBL" id="PVZ97212.1"/>
    </source>
</evidence>
<evidence type="ECO:0000256" key="10">
    <source>
        <dbReference type="ARBA" id="ARBA00048048"/>
    </source>
</evidence>
<evidence type="ECO:0000256" key="11">
    <source>
        <dbReference type="RuleBase" id="RU079119"/>
    </source>
</evidence>
<sequence length="469" mass="53692">MQEHQSYPPVSNHTSPNHLQPQKTTRKKRVYQVYENRNKHFLRGSLTTGKKAWPFLITITLLLSALVVFGAFEFHFIYTRFGLAPIVVYCYLSLLALVSMFLASFTDPGIIPRNLDAVIELEEPYYGLLPQIQQTYFEPSHKLPEKSSDVTHENKISSGNISESSNTTKNKPYDIQNNIYQTRKHKNTHLSAPNLTNSNSQNILQNTEISKAKNKFGNNFYQNKKKSVTFKYNDKLLPPFPIDNLDITDSENQIISPEQTSGFFHPPSTKEIFINDTRIRLKYCTTCRIYRPPRASHCRQCDNCVELEDHHCAWLNNCIGKRNYRYFYTFVMTTAILCFYIFGFCLYHLIYLAKELSLEPTSASPAILAINSSPASLALIVYILLFSWSVLGLAIFHTYLIGSNMTTHEQIKLSGGFCQSRDPGSKHVFSTGSCFGNCMESFCRPRVPPNVYWKAQIDTENDLSIVLKT</sequence>
<dbReference type="EC" id="2.3.1.225" evidence="11"/>
<evidence type="ECO:0000256" key="9">
    <source>
        <dbReference type="ARBA" id="ARBA00023463"/>
    </source>
</evidence>
<keyword evidence="5 11" id="KW-0472">Membrane</keyword>
<organism evidence="14 16">
    <name type="scientific">Smittium angustum</name>
    <dbReference type="NCBI Taxonomy" id="133377"/>
    <lineage>
        <taxon>Eukaryota</taxon>
        <taxon>Fungi</taxon>
        <taxon>Fungi incertae sedis</taxon>
        <taxon>Zoopagomycota</taxon>
        <taxon>Kickxellomycotina</taxon>
        <taxon>Harpellomycetes</taxon>
        <taxon>Harpellales</taxon>
        <taxon>Legeriomycetaceae</taxon>
        <taxon>Smittium</taxon>
    </lineage>
</organism>
<dbReference type="EMBL" id="MBFU01000645">
    <property type="protein sequence ID" value="PVZ97952.1"/>
    <property type="molecule type" value="Genomic_DNA"/>
</dbReference>
<dbReference type="PANTHER" id="PTHR22883:SF43">
    <property type="entry name" value="PALMITOYLTRANSFERASE APP"/>
    <property type="match status" value="1"/>
</dbReference>
<keyword evidence="6" id="KW-0564">Palmitate</keyword>
<proteinExistence type="inferred from homology"/>
<evidence type="ECO:0000256" key="4">
    <source>
        <dbReference type="ARBA" id="ARBA00022989"/>
    </source>
</evidence>
<feature type="compositionally biased region" description="Polar residues" evidence="12">
    <location>
        <begin position="1"/>
        <end position="23"/>
    </location>
</feature>
<comment type="domain">
    <text evidence="11">The DHHC domain is required for palmitoyltransferase activity.</text>
</comment>
<protein>
    <recommendedName>
        <fullName evidence="11">Palmitoyltransferase</fullName>
        <ecNumber evidence="11">2.3.1.225</ecNumber>
    </recommendedName>
</protein>
<keyword evidence="16" id="KW-1185">Reference proteome</keyword>
<feature type="transmembrane region" description="Helical" evidence="11">
    <location>
        <begin position="83"/>
        <end position="105"/>
    </location>
</feature>
<comment type="catalytic activity">
    <reaction evidence="10 11">
        <text>L-cysteinyl-[protein] + hexadecanoyl-CoA = S-hexadecanoyl-L-cysteinyl-[protein] + CoA</text>
        <dbReference type="Rhea" id="RHEA:36683"/>
        <dbReference type="Rhea" id="RHEA-COMP:10131"/>
        <dbReference type="Rhea" id="RHEA-COMP:11032"/>
        <dbReference type="ChEBI" id="CHEBI:29950"/>
        <dbReference type="ChEBI" id="CHEBI:57287"/>
        <dbReference type="ChEBI" id="CHEBI:57379"/>
        <dbReference type="ChEBI" id="CHEBI:74151"/>
        <dbReference type="EC" id="2.3.1.225"/>
    </reaction>
</comment>
<dbReference type="EMBL" id="MBFU01000914">
    <property type="protein sequence ID" value="PVZ97212.1"/>
    <property type="molecule type" value="Genomic_DNA"/>
</dbReference>
<evidence type="ECO:0000256" key="6">
    <source>
        <dbReference type="ARBA" id="ARBA00023139"/>
    </source>
</evidence>
<feature type="compositionally biased region" description="Basic and acidic residues" evidence="12">
    <location>
        <begin position="142"/>
        <end position="155"/>
    </location>
</feature>
<reference evidence="14 16" key="1">
    <citation type="journal article" date="2018" name="MBio">
        <title>Comparative Genomics Reveals the Core Gene Toolbox for the Fungus-Insect Symbiosis.</title>
        <authorList>
            <person name="Wang Y."/>
            <person name="Stata M."/>
            <person name="Wang W."/>
            <person name="Stajich J.E."/>
            <person name="White M.M."/>
            <person name="Moncalvo J.M."/>
        </authorList>
    </citation>
    <scope>NUCLEOTIDE SEQUENCE [LARGE SCALE GENOMIC DNA]</scope>
    <source>
        <strain evidence="14 16">AUS-126-30</strain>
    </source>
</reference>
<feature type="transmembrane region" description="Helical" evidence="11">
    <location>
        <begin position="52"/>
        <end position="77"/>
    </location>
</feature>
<evidence type="ECO:0000256" key="1">
    <source>
        <dbReference type="ARBA" id="ARBA00004127"/>
    </source>
</evidence>
<feature type="region of interest" description="Disordered" evidence="12">
    <location>
        <begin position="142"/>
        <end position="172"/>
    </location>
</feature>
<keyword evidence="7" id="KW-0449">Lipoprotein</keyword>
<evidence type="ECO:0000256" key="8">
    <source>
        <dbReference type="ARBA" id="ARBA00023315"/>
    </source>
</evidence>
<dbReference type="GO" id="GO:0019706">
    <property type="term" value="F:protein-cysteine S-palmitoyltransferase activity"/>
    <property type="evidence" value="ECO:0007669"/>
    <property type="project" value="UniProtKB-EC"/>
</dbReference>
<dbReference type="Proteomes" id="UP000245591">
    <property type="component" value="Unassembled WGS sequence"/>
</dbReference>
<evidence type="ECO:0000256" key="12">
    <source>
        <dbReference type="SAM" id="MobiDB-lite"/>
    </source>
</evidence>
<keyword evidence="3 11" id="KW-0812">Transmembrane</keyword>
<dbReference type="InterPro" id="IPR039859">
    <property type="entry name" value="PFA4/ZDH16/20/ERF2-like"/>
</dbReference>
<evidence type="ECO:0000313" key="16">
    <source>
        <dbReference type="Proteomes" id="UP000245591"/>
    </source>
</evidence>
<accession>A0A2U1IWV2</accession>
<comment type="subcellular location">
    <subcellularLocation>
        <location evidence="1">Endomembrane system</location>
        <topology evidence="1">Multi-pass membrane protein</topology>
    </subcellularLocation>
</comment>
<feature type="compositionally biased region" description="Polar residues" evidence="12">
    <location>
        <begin position="156"/>
        <end position="172"/>
    </location>
</feature>
<feature type="transmembrane region" description="Helical" evidence="11">
    <location>
        <begin position="379"/>
        <end position="402"/>
    </location>
</feature>
<keyword evidence="8 11" id="KW-0012">Acyltransferase</keyword>
<dbReference type="PROSITE" id="PS50216">
    <property type="entry name" value="DHHC"/>
    <property type="match status" value="1"/>
</dbReference>
<dbReference type="InterPro" id="IPR001594">
    <property type="entry name" value="Palmitoyltrfase_DHHC"/>
</dbReference>
<evidence type="ECO:0000259" key="13">
    <source>
        <dbReference type="Pfam" id="PF01529"/>
    </source>
</evidence>
<dbReference type="GO" id="GO:0005783">
    <property type="term" value="C:endoplasmic reticulum"/>
    <property type="evidence" value="ECO:0007669"/>
    <property type="project" value="TreeGrafter"/>
</dbReference>
<name>A0A2U1IWV2_SMIAN</name>
<gene>
    <name evidence="15" type="ORF">BB558_006071</name>
    <name evidence="14" type="ORF">BB558_006836</name>
</gene>
<dbReference type="Pfam" id="PF01529">
    <property type="entry name" value="DHHC"/>
    <property type="match status" value="1"/>
</dbReference>
<evidence type="ECO:0000256" key="2">
    <source>
        <dbReference type="ARBA" id="ARBA00022679"/>
    </source>
</evidence>
<evidence type="ECO:0000313" key="15">
    <source>
        <dbReference type="EMBL" id="PVZ97952.1"/>
    </source>
</evidence>
<feature type="region of interest" description="Disordered" evidence="12">
    <location>
        <begin position="1"/>
        <end position="26"/>
    </location>
</feature>
<evidence type="ECO:0000256" key="5">
    <source>
        <dbReference type="ARBA" id="ARBA00023136"/>
    </source>
</evidence>
<comment type="similarity">
    <text evidence="9">Belongs to the DHHC palmitoyltransferase family. ERF2/ZDHHC9 subfamily.</text>
</comment>
<dbReference type="GO" id="GO:0005794">
    <property type="term" value="C:Golgi apparatus"/>
    <property type="evidence" value="ECO:0007669"/>
    <property type="project" value="TreeGrafter"/>
</dbReference>
<feature type="transmembrane region" description="Helical" evidence="11">
    <location>
        <begin position="326"/>
        <end position="350"/>
    </location>
</feature>
<keyword evidence="2 11" id="KW-0808">Transferase</keyword>
<comment type="caution">
    <text evidence="14">The sequence shown here is derived from an EMBL/GenBank/DDBJ whole genome shotgun (WGS) entry which is preliminary data.</text>
</comment>
<dbReference type="PANTHER" id="PTHR22883">
    <property type="entry name" value="ZINC FINGER DHHC DOMAIN CONTAINING PROTEIN"/>
    <property type="match status" value="1"/>
</dbReference>
<keyword evidence="4 11" id="KW-1133">Transmembrane helix</keyword>
<dbReference type="AlphaFoldDB" id="A0A2U1IWV2"/>